<feature type="transmembrane region" description="Helical" evidence="7">
    <location>
        <begin position="404"/>
        <end position="427"/>
    </location>
</feature>
<feature type="transmembrane region" description="Helical" evidence="7">
    <location>
        <begin position="371"/>
        <end position="392"/>
    </location>
</feature>
<evidence type="ECO:0000313" key="9">
    <source>
        <dbReference type="Proteomes" id="UP000288216"/>
    </source>
</evidence>
<sequence>MCRKLFSLIEIVVGLQQIAGAFYDTSLLMLVQDRSQSNQTNSATSGNRAQQHHDISRFYMIYFNLLRISSLPLTYYLSDRGDKDSNRKITICVPLLGYLVSRPLLLFVILFDWPLEVMFATALVNGLTGGSSAFRAGVMAFASDTSSEEKRSSRLNRVKLAYGAAAMLGSIASGHLFIYFTTSHNLDAGLMVISFIFYLLTYVCSIWGLKSPPNQTQAGYPGYGRLLDEGHQESDSQAADGAESESTTWDEDQSERSRLLSDPRTREKPRGDGSVDKTTIALLFAAGVLYCFGLSGALDVLPIFVLKYPLNWNAVWVGYGNATGYALFLTSFLGVLSFSKWLKDTSLIVMGIVSFSTGMLIMAFVKRTFLYFIARIMMIFALIPLPTIRSVISKQIKDTSYGKWFGLLEICLTISGVIASTVFHSVYGSTKEMYPSICFGVSTAISCLAIIPITMVERRLSSPPRFPEN</sequence>
<dbReference type="InterPro" id="IPR011701">
    <property type="entry name" value="MFS"/>
</dbReference>
<dbReference type="AlphaFoldDB" id="A0A401P5P7"/>
<keyword evidence="9" id="KW-1185">Reference proteome</keyword>
<dbReference type="PANTHER" id="PTHR23507">
    <property type="entry name" value="ZGC:174356"/>
    <property type="match status" value="1"/>
</dbReference>
<dbReference type="STRING" id="75743.A0A401P5P7"/>
<evidence type="ECO:0000313" key="8">
    <source>
        <dbReference type="EMBL" id="GCB68452.1"/>
    </source>
</evidence>
<protein>
    <recommendedName>
        <fullName evidence="10">Major facilitator superfamily (MFS) profile domain-containing protein</fullName>
    </recommendedName>
</protein>
<keyword evidence="2 7" id="KW-0812">Transmembrane</keyword>
<dbReference type="SUPFAM" id="SSF103473">
    <property type="entry name" value="MFS general substrate transporter"/>
    <property type="match status" value="1"/>
</dbReference>
<dbReference type="GO" id="GO:0022857">
    <property type="term" value="F:transmembrane transporter activity"/>
    <property type="evidence" value="ECO:0007669"/>
    <property type="project" value="InterPro"/>
</dbReference>
<evidence type="ECO:0000256" key="4">
    <source>
        <dbReference type="ARBA" id="ARBA00023136"/>
    </source>
</evidence>
<feature type="transmembrane region" description="Helical" evidence="7">
    <location>
        <begin position="433"/>
        <end position="456"/>
    </location>
</feature>
<dbReference type="EMBL" id="BFAA01000182">
    <property type="protein sequence ID" value="GCB68452.1"/>
    <property type="molecule type" value="Genomic_DNA"/>
</dbReference>
<organism evidence="8 9">
    <name type="scientific">Scyliorhinus torazame</name>
    <name type="common">Cloudy catshark</name>
    <name type="synonym">Catulus torazame</name>
    <dbReference type="NCBI Taxonomy" id="75743"/>
    <lineage>
        <taxon>Eukaryota</taxon>
        <taxon>Metazoa</taxon>
        <taxon>Chordata</taxon>
        <taxon>Craniata</taxon>
        <taxon>Vertebrata</taxon>
        <taxon>Chondrichthyes</taxon>
        <taxon>Elasmobranchii</taxon>
        <taxon>Galeomorphii</taxon>
        <taxon>Galeoidea</taxon>
        <taxon>Carcharhiniformes</taxon>
        <taxon>Scyliorhinidae</taxon>
        <taxon>Scyliorhinus</taxon>
    </lineage>
</organism>
<keyword evidence="4 7" id="KW-0472">Membrane</keyword>
<dbReference type="OMA" id="HIFVHIN"/>
<evidence type="ECO:0000256" key="6">
    <source>
        <dbReference type="SAM" id="MobiDB-lite"/>
    </source>
</evidence>
<comment type="caution">
    <text evidence="8">The sequence shown here is derived from an EMBL/GenBank/DDBJ whole genome shotgun (WGS) entry which is preliminary data.</text>
</comment>
<dbReference type="Gene3D" id="1.20.1250.20">
    <property type="entry name" value="MFS general substrate transporter like domains"/>
    <property type="match status" value="1"/>
</dbReference>
<dbReference type="OrthoDB" id="430300at2759"/>
<evidence type="ECO:0000256" key="5">
    <source>
        <dbReference type="ARBA" id="ARBA00038227"/>
    </source>
</evidence>
<feature type="region of interest" description="Disordered" evidence="6">
    <location>
        <begin position="234"/>
        <end position="273"/>
    </location>
</feature>
<comment type="similarity">
    <text evidence="5">Belongs to the major facilitator superfamily. SLC46A family.</text>
</comment>
<dbReference type="GO" id="GO:0016020">
    <property type="term" value="C:membrane"/>
    <property type="evidence" value="ECO:0007669"/>
    <property type="project" value="UniProtKB-SubCell"/>
</dbReference>
<accession>A0A401P5P7</accession>
<dbReference type="InterPro" id="IPR036259">
    <property type="entry name" value="MFS_trans_sf"/>
</dbReference>
<evidence type="ECO:0000256" key="2">
    <source>
        <dbReference type="ARBA" id="ARBA00022692"/>
    </source>
</evidence>
<feature type="transmembrane region" description="Helical" evidence="7">
    <location>
        <begin position="316"/>
        <end position="335"/>
    </location>
</feature>
<feature type="transmembrane region" description="Helical" evidence="7">
    <location>
        <begin position="280"/>
        <end position="304"/>
    </location>
</feature>
<feature type="transmembrane region" description="Helical" evidence="7">
    <location>
        <begin position="117"/>
        <end position="139"/>
    </location>
</feature>
<dbReference type="Proteomes" id="UP000288216">
    <property type="component" value="Unassembled WGS sequence"/>
</dbReference>
<feature type="transmembrane region" description="Helical" evidence="7">
    <location>
        <begin position="58"/>
        <end position="77"/>
    </location>
</feature>
<keyword evidence="3 7" id="KW-1133">Transmembrane helix</keyword>
<gene>
    <name evidence="8" type="ORF">scyTo_0000880</name>
</gene>
<feature type="compositionally biased region" description="Basic and acidic residues" evidence="6">
    <location>
        <begin position="254"/>
        <end position="273"/>
    </location>
</feature>
<reference evidence="8 9" key="1">
    <citation type="journal article" date="2018" name="Nat. Ecol. Evol.">
        <title>Shark genomes provide insights into elasmobranch evolution and the origin of vertebrates.</title>
        <authorList>
            <person name="Hara Y"/>
            <person name="Yamaguchi K"/>
            <person name="Onimaru K"/>
            <person name="Kadota M"/>
            <person name="Koyanagi M"/>
            <person name="Keeley SD"/>
            <person name="Tatsumi K"/>
            <person name="Tanaka K"/>
            <person name="Motone F"/>
            <person name="Kageyama Y"/>
            <person name="Nozu R"/>
            <person name="Adachi N"/>
            <person name="Nishimura O"/>
            <person name="Nakagawa R"/>
            <person name="Tanegashima C"/>
            <person name="Kiyatake I"/>
            <person name="Matsumoto R"/>
            <person name="Murakumo K"/>
            <person name="Nishida K"/>
            <person name="Terakita A"/>
            <person name="Kuratani S"/>
            <person name="Sato K"/>
            <person name="Hyodo S Kuraku.S."/>
        </authorList>
    </citation>
    <scope>NUCLEOTIDE SEQUENCE [LARGE SCALE GENOMIC DNA]</scope>
</reference>
<feature type="transmembrane region" description="Helical" evidence="7">
    <location>
        <begin position="347"/>
        <end position="365"/>
    </location>
</feature>
<feature type="transmembrane region" description="Helical" evidence="7">
    <location>
        <begin position="160"/>
        <end position="182"/>
    </location>
</feature>
<dbReference type="Pfam" id="PF07690">
    <property type="entry name" value="MFS_1"/>
    <property type="match status" value="1"/>
</dbReference>
<evidence type="ECO:0000256" key="1">
    <source>
        <dbReference type="ARBA" id="ARBA00004141"/>
    </source>
</evidence>
<feature type="transmembrane region" description="Helical" evidence="7">
    <location>
        <begin position="89"/>
        <end position="111"/>
    </location>
</feature>
<feature type="transmembrane region" description="Helical" evidence="7">
    <location>
        <begin position="188"/>
        <end position="209"/>
    </location>
</feature>
<comment type="subcellular location">
    <subcellularLocation>
        <location evidence="1">Membrane</location>
        <topology evidence="1">Multi-pass membrane protein</topology>
    </subcellularLocation>
</comment>
<name>A0A401P5P7_SCYTO</name>
<evidence type="ECO:0008006" key="10">
    <source>
        <dbReference type="Google" id="ProtNLM"/>
    </source>
</evidence>
<proteinExistence type="inferred from homology"/>
<evidence type="ECO:0000256" key="3">
    <source>
        <dbReference type="ARBA" id="ARBA00022989"/>
    </source>
</evidence>
<dbReference type="PANTHER" id="PTHR23507:SF3">
    <property type="entry name" value="THYMIC STROMAL COTRANSPORTER HOMOLOG"/>
    <property type="match status" value="1"/>
</dbReference>
<evidence type="ECO:0000256" key="7">
    <source>
        <dbReference type="SAM" id="Phobius"/>
    </source>
</evidence>